<protein>
    <submittedName>
        <fullName evidence="5">Peptidase S1 domain-containing protein</fullName>
    </submittedName>
</protein>
<gene>
    <name evidence="3" type="ORF">SBAD_LOCUS3569</name>
</gene>
<dbReference type="WBParaSite" id="SBAD_0000373301-mRNA-1">
    <property type="protein sequence ID" value="SBAD_0000373301-mRNA-1"/>
    <property type="gene ID" value="SBAD_0000373301"/>
</dbReference>
<evidence type="ECO:0000313" key="3">
    <source>
        <dbReference type="EMBL" id="VDP01608.1"/>
    </source>
</evidence>
<sequence>MFTQQRRALSKDVTVQVVNPPLHLPPRATLLKFISECGIWRPVRRTFLSQKLSCSLYEKNNHQEVVPQNVLLNPFMIRVTAGAVDLSAVFETGRTSRIISKYLVHANFVPNNPAYDIALLEIYPRVRWSPKIRPLCLPETPVQTMQHCYMYGYGSTMRIDSRPSSTLKYATLAILNQSVCLRHFQYNSRRLICTSSIDAHRTPTNGDFGGPVLCAESDGGYFWYAPRGIITEQINTRGCLHIHTDVTAFKNWISVAAGQLNSLPPNSRSKLGLNPYSLQVLT</sequence>
<dbReference type="PANTHER" id="PTHR24252:SF7">
    <property type="entry name" value="HYALIN"/>
    <property type="match status" value="1"/>
</dbReference>
<dbReference type="GO" id="GO:0004252">
    <property type="term" value="F:serine-type endopeptidase activity"/>
    <property type="evidence" value="ECO:0007669"/>
    <property type="project" value="InterPro"/>
</dbReference>
<proteinExistence type="predicted"/>
<dbReference type="AlphaFoldDB" id="A0A183IIX3"/>
<dbReference type="EMBL" id="UZAM01007821">
    <property type="protein sequence ID" value="VDP01608.1"/>
    <property type="molecule type" value="Genomic_DNA"/>
</dbReference>
<organism evidence="5">
    <name type="scientific">Soboliphyme baturini</name>
    <dbReference type="NCBI Taxonomy" id="241478"/>
    <lineage>
        <taxon>Eukaryota</taxon>
        <taxon>Metazoa</taxon>
        <taxon>Ecdysozoa</taxon>
        <taxon>Nematoda</taxon>
        <taxon>Enoplea</taxon>
        <taxon>Dorylaimia</taxon>
        <taxon>Dioctophymatida</taxon>
        <taxon>Dioctophymatoidea</taxon>
        <taxon>Soboliphymatidae</taxon>
        <taxon>Soboliphyme</taxon>
    </lineage>
</organism>
<keyword evidence="1" id="KW-1015">Disulfide bond</keyword>
<dbReference type="InterPro" id="IPR009003">
    <property type="entry name" value="Peptidase_S1_PA"/>
</dbReference>
<dbReference type="Pfam" id="PF00089">
    <property type="entry name" value="Trypsin"/>
    <property type="match status" value="1"/>
</dbReference>
<dbReference type="OrthoDB" id="6339452at2759"/>
<reference evidence="5" key="1">
    <citation type="submission" date="2016-06" db="UniProtKB">
        <authorList>
            <consortium name="WormBaseParasite"/>
        </authorList>
    </citation>
    <scope>IDENTIFICATION</scope>
</reference>
<dbReference type="Gene3D" id="2.40.10.10">
    <property type="entry name" value="Trypsin-like serine proteases"/>
    <property type="match status" value="1"/>
</dbReference>
<dbReference type="PROSITE" id="PS50240">
    <property type="entry name" value="TRYPSIN_DOM"/>
    <property type="match status" value="1"/>
</dbReference>
<evidence type="ECO:0000259" key="2">
    <source>
        <dbReference type="PROSITE" id="PS50240"/>
    </source>
</evidence>
<evidence type="ECO:0000313" key="4">
    <source>
        <dbReference type="Proteomes" id="UP000270296"/>
    </source>
</evidence>
<dbReference type="GO" id="GO:0006508">
    <property type="term" value="P:proteolysis"/>
    <property type="evidence" value="ECO:0007669"/>
    <property type="project" value="InterPro"/>
</dbReference>
<evidence type="ECO:0000313" key="5">
    <source>
        <dbReference type="WBParaSite" id="SBAD_0000373301-mRNA-1"/>
    </source>
</evidence>
<accession>A0A183IIX3</accession>
<dbReference type="Proteomes" id="UP000270296">
    <property type="component" value="Unassembled WGS sequence"/>
</dbReference>
<evidence type="ECO:0000256" key="1">
    <source>
        <dbReference type="ARBA" id="ARBA00023157"/>
    </source>
</evidence>
<dbReference type="PANTHER" id="PTHR24252">
    <property type="entry name" value="ACROSIN-RELATED"/>
    <property type="match status" value="1"/>
</dbReference>
<dbReference type="SUPFAM" id="SSF50494">
    <property type="entry name" value="Trypsin-like serine proteases"/>
    <property type="match status" value="1"/>
</dbReference>
<dbReference type="SMART" id="SM00020">
    <property type="entry name" value="Tryp_SPc"/>
    <property type="match status" value="1"/>
</dbReference>
<keyword evidence="4" id="KW-1185">Reference proteome</keyword>
<name>A0A183IIX3_9BILA</name>
<feature type="domain" description="Peptidase S1" evidence="2">
    <location>
        <begin position="17"/>
        <end position="258"/>
    </location>
</feature>
<reference evidence="3 4" key="2">
    <citation type="submission" date="2018-11" db="EMBL/GenBank/DDBJ databases">
        <authorList>
            <consortium name="Pathogen Informatics"/>
        </authorList>
    </citation>
    <scope>NUCLEOTIDE SEQUENCE [LARGE SCALE GENOMIC DNA]</scope>
</reference>
<dbReference type="InterPro" id="IPR001254">
    <property type="entry name" value="Trypsin_dom"/>
</dbReference>
<dbReference type="InterPro" id="IPR043504">
    <property type="entry name" value="Peptidase_S1_PA_chymotrypsin"/>
</dbReference>